<accession>A0A177MNI4</accession>
<dbReference type="EMBL" id="LUUH01000030">
    <property type="protein sequence ID" value="OAI07005.1"/>
    <property type="molecule type" value="Genomic_DNA"/>
</dbReference>
<reference evidence="1 2" key="1">
    <citation type="submission" date="2016-03" db="EMBL/GenBank/DDBJ databases">
        <authorList>
            <person name="Ploux O."/>
        </authorList>
    </citation>
    <scope>NUCLEOTIDE SEQUENCE [LARGE SCALE GENOMIC DNA]</scope>
    <source>
        <strain evidence="1 2">R-45371</strain>
    </source>
</reference>
<evidence type="ECO:0000313" key="2">
    <source>
        <dbReference type="Proteomes" id="UP000077763"/>
    </source>
</evidence>
<protein>
    <submittedName>
        <fullName evidence="1">Osmotically inducible protein OsmC</fullName>
    </submittedName>
</protein>
<dbReference type="InterPro" id="IPR003718">
    <property type="entry name" value="OsmC/Ohr_fam"/>
</dbReference>
<comment type="caution">
    <text evidence="1">The sequence shown here is derived from an EMBL/GenBank/DDBJ whole genome shotgun (WGS) entry which is preliminary data.</text>
</comment>
<proteinExistence type="predicted"/>
<dbReference type="PANTHER" id="PTHR35368">
    <property type="entry name" value="HYDROPEROXIDE REDUCTASE"/>
    <property type="match status" value="1"/>
</dbReference>
<organism evidence="1 2">
    <name type="scientific">Methylomonas methanica</name>
    <dbReference type="NCBI Taxonomy" id="421"/>
    <lineage>
        <taxon>Bacteria</taxon>
        <taxon>Pseudomonadati</taxon>
        <taxon>Pseudomonadota</taxon>
        <taxon>Gammaproteobacteria</taxon>
        <taxon>Methylococcales</taxon>
        <taxon>Methylococcaceae</taxon>
        <taxon>Methylomonas</taxon>
    </lineage>
</organism>
<dbReference type="InterPro" id="IPR036102">
    <property type="entry name" value="OsmC/Ohrsf"/>
</dbReference>
<dbReference type="AlphaFoldDB" id="A0A177MNI4"/>
<dbReference type="Gene3D" id="3.30.300.20">
    <property type="match status" value="1"/>
</dbReference>
<gene>
    <name evidence="1" type="ORF">A1353_08220</name>
</gene>
<dbReference type="RefSeq" id="WP_026601746.1">
    <property type="nucleotide sequence ID" value="NZ_LUUH01000030.1"/>
</dbReference>
<dbReference type="SUPFAM" id="SSF82784">
    <property type="entry name" value="OsmC-like"/>
    <property type="match status" value="1"/>
</dbReference>
<dbReference type="Proteomes" id="UP000077763">
    <property type="component" value="Unassembled WGS sequence"/>
</dbReference>
<dbReference type="PANTHER" id="PTHR35368:SF1">
    <property type="entry name" value="HYDROPEROXIDE REDUCTASE"/>
    <property type="match status" value="1"/>
</dbReference>
<name>A0A177MNI4_METMH</name>
<dbReference type="InterPro" id="IPR015946">
    <property type="entry name" value="KH_dom-like_a/b"/>
</dbReference>
<evidence type="ECO:0000313" key="1">
    <source>
        <dbReference type="EMBL" id="OAI07005.1"/>
    </source>
</evidence>
<dbReference type="InterPro" id="IPR052924">
    <property type="entry name" value="OsmC/Ohr_hydroprdx_reductase"/>
</dbReference>
<sequence length="180" mass="18753">MSQNDLKATLENTIAALQKNPAGARLVFKAQTRLLDGVRCAAEVRDFPPLIIDEPPELGGGDAGANPVELILAALGTCQEIVYAAYAAVLGIPLTAVEVTAKGYLDLHGLFGLKEVHSGFQKISFETILKSPADPETISQLVASVEAHCPVLDTLTRPVEVAGTVILNGAPLSVLASDAA</sequence>
<dbReference type="Pfam" id="PF02566">
    <property type="entry name" value="OsmC"/>
    <property type="match status" value="1"/>
</dbReference>